<dbReference type="SUPFAM" id="SSF52058">
    <property type="entry name" value="L domain-like"/>
    <property type="match status" value="1"/>
</dbReference>
<dbReference type="SMART" id="SM00382">
    <property type="entry name" value="AAA"/>
    <property type="match status" value="1"/>
</dbReference>
<organism evidence="2 3">
    <name type="scientific">Riccia fluitans</name>
    <dbReference type="NCBI Taxonomy" id="41844"/>
    <lineage>
        <taxon>Eukaryota</taxon>
        <taxon>Viridiplantae</taxon>
        <taxon>Streptophyta</taxon>
        <taxon>Embryophyta</taxon>
        <taxon>Marchantiophyta</taxon>
        <taxon>Marchantiopsida</taxon>
        <taxon>Marchantiidae</taxon>
        <taxon>Marchantiales</taxon>
        <taxon>Ricciaceae</taxon>
        <taxon>Riccia</taxon>
    </lineage>
</organism>
<dbReference type="InterPro" id="IPR002182">
    <property type="entry name" value="NB-ARC"/>
</dbReference>
<evidence type="ECO:0000259" key="1">
    <source>
        <dbReference type="SMART" id="SM00382"/>
    </source>
</evidence>
<dbReference type="PANTHER" id="PTHR36766">
    <property type="entry name" value="PLANT BROAD-SPECTRUM MILDEW RESISTANCE PROTEIN RPW8"/>
    <property type="match status" value="1"/>
</dbReference>
<name>A0ABD1YDF4_9MARC</name>
<sequence length="1048" mass="118629">MSKERPYRRFLSCSCLQFSGYNPLSPAQSMNGVTPLHLPYDADGPVSKTYTMEELREVLDTLEHILLTDDGKSGKKRTSGDKFTQVREFCYKNVPLLGQICDKVGNAANDQKPDAGAPHTSGMDLCKEVGRLLEGAAHLEWVGAFLLIMGLTLDRFSKASKYHDQLRSCMQELRDLGRRVRRTHDRVRSSDDSEALEILQKAVELICKHAQFYITAKSGKTQLNIHSFGHRFCFAETDIEKLVNLQTEIAALYPKLTLIEIDQVHRALKTWPIGESFKLSEETVAELVGTEEQVEKASATLMTSLSHPELGNKVHALIVDGEPGVGKSIVGQLVAAKLKREKAFDDYDCCKIDMSRGEKGIQIRKLQKELYAKLSRGEVRKICGPEEGRSELEKLFRRREKPSLIFFDDSHEPDDLNRLLPNHLHSCLRPGSILLVTTANGGVISSLRTKGVVCSEYRVTELEEEDARTLLMKQILGDHSISPNSHIGRELMQHEVFQKLLKFCDGVPLVIVVVGSFICSRGHEFFDEHLSGSDRHSLSFEAAYKKLGEALQEEFLQKLTTAAGHVLFSLSDGDPILRSDMRLSRSLQFLCEQLEKCPRMKELFLDIVAVHLGRKCKDVKLLTSAQDAMYMDTLKRLSMVKHSGEENELVVRVHGLLVGTARNMDNTARPGRRMVLDRKVDKAPPSYLESAQFSRVSAIPEIAKFNHCKDLHSEFPYLHLDTSKLRYLELQGTDITTCPGSGAVPSHLKYLKIRECRLPFPLHELPRLVFLHLDLQMDLTHDLKSIQCMQFLQELKLENTASLKVLGPQLQKLRSAHIKNCPNFEELRGLNQISELQIVNCPNFRIPCVDGLRHLKTLSLVEFQFTEFPDSFVIPPGVRVVDLSRNRNLEKLATFAKGSSVKKLDLRFCSRLQLPWDTHRAMVPNLEELYLEGCLAVERVLSLPEHFPELKVLDVQGCTRIPATELLRLDKRVEGRSPPLRILGGRVEFEDEDDLQPGGCAGAVNYFKRKCKSAKSSFSNWKHGTAPRVRFMRHSTFPRRRVPKGKYQ</sequence>
<keyword evidence="3" id="KW-1185">Reference proteome</keyword>
<evidence type="ECO:0000313" key="3">
    <source>
        <dbReference type="Proteomes" id="UP001605036"/>
    </source>
</evidence>
<dbReference type="Pfam" id="PF00931">
    <property type="entry name" value="NB-ARC"/>
    <property type="match status" value="1"/>
</dbReference>
<dbReference type="AlphaFoldDB" id="A0ABD1YDF4"/>
<dbReference type="SUPFAM" id="SSF52540">
    <property type="entry name" value="P-loop containing nucleoside triphosphate hydrolases"/>
    <property type="match status" value="1"/>
</dbReference>
<dbReference type="InterPro" id="IPR003593">
    <property type="entry name" value="AAA+_ATPase"/>
</dbReference>
<dbReference type="Gene3D" id="3.80.10.10">
    <property type="entry name" value="Ribonuclease Inhibitor"/>
    <property type="match status" value="1"/>
</dbReference>
<dbReference type="Proteomes" id="UP001605036">
    <property type="component" value="Unassembled WGS sequence"/>
</dbReference>
<accession>A0ABD1YDF4</accession>
<protein>
    <recommendedName>
        <fullName evidence="1">AAA+ ATPase domain-containing protein</fullName>
    </recommendedName>
</protein>
<dbReference type="PANTHER" id="PTHR36766:SF64">
    <property type="entry name" value="OS12G0206100 PROTEIN"/>
    <property type="match status" value="1"/>
</dbReference>
<gene>
    <name evidence="2" type="ORF">R1flu_013401</name>
</gene>
<dbReference type="PRINTS" id="PR00364">
    <property type="entry name" value="DISEASERSIST"/>
</dbReference>
<dbReference type="InterPro" id="IPR032675">
    <property type="entry name" value="LRR_dom_sf"/>
</dbReference>
<dbReference type="EMBL" id="JBHFFA010000004">
    <property type="protein sequence ID" value="KAL2628715.1"/>
    <property type="molecule type" value="Genomic_DNA"/>
</dbReference>
<feature type="domain" description="AAA+ ATPase" evidence="1">
    <location>
        <begin position="313"/>
        <end position="476"/>
    </location>
</feature>
<reference evidence="2 3" key="1">
    <citation type="submission" date="2024-09" db="EMBL/GenBank/DDBJ databases">
        <title>Chromosome-scale assembly of Riccia fluitans.</title>
        <authorList>
            <person name="Paukszto L."/>
            <person name="Sawicki J."/>
            <person name="Karawczyk K."/>
            <person name="Piernik-Szablinska J."/>
            <person name="Szczecinska M."/>
            <person name="Mazdziarz M."/>
        </authorList>
    </citation>
    <scope>NUCLEOTIDE SEQUENCE [LARGE SCALE GENOMIC DNA]</scope>
    <source>
        <strain evidence="2">Rf_01</strain>
        <tissue evidence="2">Aerial parts of the thallus</tissue>
    </source>
</reference>
<comment type="caution">
    <text evidence="2">The sequence shown here is derived from an EMBL/GenBank/DDBJ whole genome shotgun (WGS) entry which is preliminary data.</text>
</comment>
<dbReference type="Gene3D" id="3.40.50.300">
    <property type="entry name" value="P-loop containing nucleotide triphosphate hydrolases"/>
    <property type="match status" value="1"/>
</dbReference>
<proteinExistence type="predicted"/>
<dbReference type="InterPro" id="IPR027417">
    <property type="entry name" value="P-loop_NTPase"/>
</dbReference>
<evidence type="ECO:0000313" key="2">
    <source>
        <dbReference type="EMBL" id="KAL2628715.1"/>
    </source>
</evidence>